<dbReference type="EMBL" id="CAJMWS010000025">
    <property type="protein sequence ID" value="CAE6340905.1"/>
    <property type="molecule type" value="Genomic_DNA"/>
</dbReference>
<evidence type="ECO:0000313" key="5">
    <source>
        <dbReference type="Proteomes" id="UP000663846"/>
    </source>
</evidence>
<protein>
    <submittedName>
        <fullName evidence="4">Uncharacterized protein</fullName>
    </submittedName>
</protein>
<keyword evidence="2" id="KW-0812">Transmembrane</keyword>
<comment type="caution">
    <text evidence="4">The sequence shown here is derived from an EMBL/GenBank/DDBJ whole genome shotgun (WGS) entry which is preliminary data.</text>
</comment>
<name>A0A8H2W762_9AGAM</name>
<evidence type="ECO:0000256" key="3">
    <source>
        <dbReference type="SAM" id="SignalP"/>
    </source>
</evidence>
<keyword evidence="2" id="KW-0472">Membrane</keyword>
<sequence length="153" mass="17178">MLNHLVSAVILLNAAWPSEAQWIDRPNLEPSSTMSTAVKAVIGVIVGVFGLIIIFYIFMFFYLRKHGKSFIDFLLLRRRRGLIEVSHHHHYNQAESGLNGSVQSSFQQPGSDNPYTFDQSQGPRMPEPVHSSSNWPSQTSPNPPTYMPPQAKA</sequence>
<feature type="signal peptide" evidence="3">
    <location>
        <begin position="1"/>
        <end position="20"/>
    </location>
</feature>
<evidence type="ECO:0000256" key="2">
    <source>
        <dbReference type="SAM" id="Phobius"/>
    </source>
</evidence>
<feature type="region of interest" description="Disordered" evidence="1">
    <location>
        <begin position="94"/>
        <end position="153"/>
    </location>
</feature>
<feature type="compositionally biased region" description="Polar residues" evidence="1">
    <location>
        <begin position="130"/>
        <end position="140"/>
    </location>
</feature>
<feature type="chain" id="PRO_5034533235" evidence="3">
    <location>
        <begin position="21"/>
        <end position="153"/>
    </location>
</feature>
<dbReference type="Proteomes" id="UP000663846">
    <property type="component" value="Unassembled WGS sequence"/>
</dbReference>
<feature type="compositionally biased region" description="Polar residues" evidence="1">
    <location>
        <begin position="94"/>
        <end position="122"/>
    </location>
</feature>
<organism evidence="4 5">
    <name type="scientific">Rhizoctonia solani</name>
    <dbReference type="NCBI Taxonomy" id="456999"/>
    <lineage>
        <taxon>Eukaryota</taxon>
        <taxon>Fungi</taxon>
        <taxon>Dikarya</taxon>
        <taxon>Basidiomycota</taxon>
        <taxon>Agaricomycotina</taxon>
        <taxon>Agaricomycetes</taxon>
        <taxon>Cantharellales</taxon>
        <taxon>Ceratobasidiaceae</taxon>
        <taxon>Rhizoctonia</taxon>
    </lineage>
</organism>
<feature type="transmembrane region" description="Helical" evidence="2">
    <location>
        <begin position="36"/>
        <end position="63"/>
    </location>
</feature>
<keyword evidence="2" id="KW-1133">Transmembrane helix</keyword>
<evidence type="ECO:0000256" key="1">
    <source>
        <dbReference type="SAM" id="MobiDB-lite"/>
    </source>
</evidence>
<gene>
    <name evidence="4" type="ORF">RDB_LOCUS3803</name>
</gene>
<keyword evidence="3" id="KW-0732">Signal</keyword>
<proteinExistence type="predicted"/>
<accession>A0A8H2W762</accession>
<dbReference type="AlphaFoldDB" id="A0A8H2W762"/>
<reference evidence="4" key="1">
    <citation type="submission" date="2021-01" db="EMBL/GenBank/DDBJ databases">
        <authorList>
            <person name="Kaushik A."/>
        </authorList>
    </citation>
    <scope>NUCLEOTIDE SEQUENCE</scope>
    <source>
        <strain evidence="4">AG1-1C</strain>
    </source>
</reference>
<evidence type="ECO:0000313" key="4">
    <source>
        <dbReference type="EMBL" id="CAE6340905.1"/>
    </source>
</evidence>